<proteinExistence type="predicted"/>
<dbReference type="RefSeq" id="WP_136409873.1">
    <property type="nucleotide sequence ID" value="NZ_CP039393.1"/>
</dbReference>
<feature type="chain" id="PRO_5020875160" evidence="1">
    <location>
        <begin position="22"/>
        <end position="342"/>
    </location>
</feature>
<keyword evidence="1" id="KW-0732">Signal</keyword>
<evidence type="ECO:0000313" key="2">
    <source>
        <dbReference type="EMBL" id="QCD35047.1"/>
    </source>
</evidence>
<gene>
    <name evidence="2" type="ORF">E7746_03705</name>
</gene>
<evidence type="ECO:0000256" key="1">
    <source>
        <dbReference type="SAM" id="SignalP"/>
    </source>
</evidence>
<name>A0A4V1D1F7_9BACT</name>
<dbReference type="EMBL" id="CP039393">
    <property type="protein sequence ID" value="QCD35047.1"/>
    <property type="molecule type" value="Genomic_DNA"/>
</dbReference>
<dbReference type="SUPFAM" id="SSF56935">
    <property type="entry name" value="Porins"/>
    <property type="match status" value="1"/>
</dbReference>
<dbReference type="OrthoDB" id="1091018at2"/>
<dbReference type="InterPro" id="IPR010870">
    <property type="entry name" value="Porin_O/P"/>
</dbReference>
<dbReference type="KEGG" id="mgod:E7746_03705"/>
<evidence type="ECO:0000313" key="3">
    <source>
        <dbReference type="Proteomes" id="UP000297031"/>
    </source>
</evidence>
<reference evidence="2 3" key="1">
    <citation type="submission" date="2019-02" db="EMBL/GenBank/DDBJ databases">
        <title>Isolation and identification of novel species under the genus Muribaculum.</title>
        <authorList>
            <person name="Miyake S."/>
            <person name="Ding Y."/>
            <person name="Low A."/>
            <person name="Soh M."/>
            <person name="Seedorf H."/>
        </authorList>
    </citation>
    <scope>NUCLEOTIDE SEQUENCE [LARGE SCALE GENOMIC DNA]</scope>
    <source>
        <strain evidence="2 3">TLL-A4</strain>
    </source>
</reference>
<dbReference type="AlphaFoldDB" id="A0A4V1D1F7"/>
<feature type="signal peptide" evidence="1">
    <location>
        <begin position="1"/>
        <end position="21"/>
    </location>
</feature>
<sequence>MRRAICTALIALSILCSKAQANDNEESLLTLRLETRLDYQRHWLDGTTVKENTGFEGKFINIRADGNITDNLSYSWRQRLNKEHSDRTFFDATDWVYLNYNIGQWSIAGGKQVVAIGGWEYDRAPIDLYGCSVFWNNIPCYEIGASAGYSFTESDKLTFQFCESPFYTRDNRDMYSYNLLWNGNHGWFNAIYSINMIEYLPGRFINYIALGNKFTVDKVTLELDLMNRASRRQTFLLKDISIMGEVSFRPTEKWNIFGKMTYDVNRSGSDADMCVLPGTEMKMIGGGLEFSPLKNRSHALRFHANLFYSWGKNANDADLMQNKTTIFDIGVKWNMNLLSFKR</sequence>
<organism evidence="2 3">
    <name type="scientific">Muribaculum gordoncarteri</name>
    <dbReference type="NCBI Taxonomy" id="2530390"/>
    <lineage>
        <taxon>Bacteria</taxon>
        <taxon>Pseudomonadati</taxon>
        <taxon>Bacteroidota</taxon>
        <taxon>Bacteroidia</taxon>
        <taxon>Bacteroidales</taxon>
        <taxon>Muribaculaceae</taxon>
        <taxon>Muribaculum</taxon>
    </lineage>
</organism>
<keyword evidence="3" id="KW-1185">Reference proteome</keyword>
<dbReference type="Proteomes" id="UP000297031">
    <property type="component" value="Chromosome"/>
</dbReference>
<dbReference type="Pfam" id="PF07396">
    <property type="entry name" value="Porin_O_P"/>
    <property type="match status" value="1"/>
</dbReference>
<protein>
    <submittedName>
        <fullName evidence="2">Porin</fullName>
    </submittedName>
</protein>
<accession>A0A4V1D1F7</accession>